<feature type="domain" description="Squalene cyclase C-terminal" evidence="5">
    <location>
        <begin position="433"/>
        <end position="770"/>
    </location>
</feature>
<evidence type="ECO:0000256" key="1">
    <source>
        <dbReference type="ARBA" id="ARBA00009755"/>
    </source>
</evidence>
<dbReference type="CDD" id="cd02892">
    <property type="entry name" value="SQCY_1"/>
    <property type="match status" value="1"/>
</dbReference>
<evidence type="ECO:0000259" key="6">
    <source>
        <dbReference type="Pfam" id="PF13249"/>
    </source>
</evidence>
<dbReference type="Proteomes" id="UP000001876">
    <property type="component" value="Unassembled WGS sequence"/>
</dbReference>
<dbReference type="InterPro" id="IPR032696">
    <property type="entry name" value="SQ_cyclase_C"/>
</dbReference>
<dbReference type="OrthoDB" id="21502at2759"/>
<keyword evidence="8" id="KW-1185">Reference proteome</keyword>
<dbReference type="PANTHER" id="PTHR11764">
    <property type="entry name" value="TERPENE CYCLASE/MUTASE FAMILY MEMBER"/>
    <property type="match status" value="1"/>
</dbReference>
<feature type="domain" description="Squalene cyclase N-terminal" evidence="6">
    <location>
        <begin position="123"/>
        <end position="323"/>
    </location>
</feature>
<dbReference type="Pfam" id="PF13249">
    <property type="entry name" value="SQHop_cyclase_N"/>
    <property type="match status" value="1"/>
</dbReference>
<dbReference type="Pfam" id="PF13243">
    <property type="entry name" value="SQHop_cyclase_C"/>
    <property type="match status" value="1"/>
</dbReference>
<keyword evidence="3 4" id="KW-0413">Isomerase</keyword>
<dbReference type="EC" id="5.4.99.-" evidence="4"/>
<dbReference type="PANTHER" id="PTHR11764:SF20">
    <property type="entry name" value="LANOSTEROL SYNTHASE"/>
    <property type="match status" value="1"/>
</dbReference>
<dbReference type="InterPro" id="IPR008930">
    <property type="entry name" value="Terpenoid_cyclase/PrenylTrfase"/>
</dbReference>
<gene>
    <name evidence="7" type="ORF">MICPUCDRAFT_24736</name>
</gene>
<dbReference type="EMBL" id="GG663736">
    <property type="protein sequence ID" value="EEH59339.1"/>
    <property type="molecule type" value="Genomic_DNA"/>
</dbReference>
<dbReference type="FunFam" id="1.50.10.20:FF:000011">
    <property type="entry name" value="Terpene cyclase/mutase family member"/>
    <property type="match status" value="1"/>
</dbReference>
<dbReference type="InterPro" id="IPR002365">
    <property type="entry name" value="Terpene_synthase_CS"/>
</dbReference>
<proteinExistence type="inferred from homology"/>
<dbReference type="GO" id="GO:0016866">
    <property type="term" value="F:intramolecular transferase activity"/>
    <property type="evidence" value="ECO:0007669"/>
    <property type="project" value="InterPro"/>
</dbReference>
<dbReference type="InterPro" id="IPR032697">
    <property type="entry name" value="SQ_cyclase_N"/>
</dbReference>
<dbReference type="InterPro" id="IPR018333">
    <property type="entry name" value="Squalene_cyclase"/>
</dbReference>
<name>C1MKB1_MICPC</name>
<protein>
    <recommendedName>
        <fullName evidence="4">Terpene cyclase/mutase family member</fullName>
        <ecNumber evidence="4">5.4.99.-</ecNumber>
    </recommendedName>
</protein>
<dbReference type="OMA" id="YRYRHIS"/>
<dbReference type="GO" id="GO:0005811">
    <property type="term" value="C:lipid droplet"/>
    <property type="evidence" value="ECO:0007669"/>
    <property type="project" value="InterPro"/>
</dbReference>
<organism evidence="8">
    <name type="scientific">Micromonas pusilla (strain CCMP1545)</name>
    <name type="common">Picoplanktonic green alga</name>
    <dbReference type="NCBI Taxonomy" id="564608"/>
    <lineage>
        <taxon>Eukaryota</taxon>
        <taxon>Viridiplantae</taxon>
        <taxon>Chlorophyta</taxon>
        <taxon>Mamiellophyceae</taxon>
        <taxon>Mamiellales</taxon>
        <taxon>Mamiellaceae</taxon>
        <taxon>Micromonas</taxon>
    </lineage>
</organism>
<dbReference type="GeneID" id="9681683"/>
<sequence length="803" mass="91288">MWKLKCSSPDANASPFVKDLFSLNGHLGRQLWVYDPDGATSADTAEVERIRSQFTSNRCFQRHSADELIRVQYGALRKKRAREIHTSPPPPSAYDTSVRSVSVTEDPIPRSVIERSMRAGVEFYQGLQDEDGHWASDYGGPLFLLPGLIIALYVMGQLDHVLPDYVQVEMRRYLLNHQNEDGGFGLHIEGSSTMFGTTLSYVSMRLLGMTATTEAVVNARSWILSRGGAINVPSWGKFYLCILGIYDWEGLNPVPPECWLLPYEYNPIHPGRFWCHCRMVYLPMSYLYGCRASGASSFLTEELKSELFVGNYKTINWDKTRNTCASEDLYYSHPRIQDALWWGLTKVEPFFLRWWPGRWIRANALKLTMNHIHYEDENTRYINIGPVNKVMNMLSCWFQDPSEFGSWRKHTPRVADYLWLAEDGMKMAGYNGSQLWDCAFAVQAIVATGLHVEYSACLRSAHKYIRDSQVLDDCPGQLSRRFRHISKGAWPFSTRDHGWPISDCSSEGLKAALELEAMGSERAGPSVPVGLLQECVNVILSYQNMGGGWATYENTRSYEWVEIINPAETFGDIMIDYPYVECSSASMQALAKFHQRYPTYRKQDIKKSLHRGRKFLLSIQRRDGSWYGSWAICFTYGTWFGIKGLMSTGSTFETCEALRRAVKFLLSKQMPCGGWGESYLSSQTKQYVQLEGGVSHVVNTAWAMLALLASGQISRDPLPLHRGARSLMRAQCSNGDWPQQTIMGVFNNNCMITYANYRNIFPLWALGEYTNYVYGFRPSEGQKNVYFEGITAGARVSNTSDED</sequence>
<dbReference type="PROSITE" id="PS01074">
    <property type="entry name" value="TERPENE_SYNTHASES"/>
    <property type="match status" value="1"/>
</dbReference>
<dbReference type="STRING" id="564608.C1MKB1"/>
<dbReference type="Gene3D" id="1.50.10.20">
    <property type="match status" value="2"/>
</dbReference>
<dbReference type="RefSeq" id="XP_003055963.1">
    <property type="nucleotide sequence ID" value="XM_003055917.1"/>
</dbReference>
<evidence type="ECO:0000256" key="4">
    <source>
        <dbReference type="RuleBase" id="RU362003"/>
    </source>
</evidence>
<reference evidence="7 8" key="1">
    <citation type="journal article" date="2009" name="Science">
        <title>Green evolution and dynamic adaptations revealed by genomes of the marine picoeukaryotes Micromonas.</title>
        <authorList>
            <person name="Worden A.Z."/>
            <person name="Lee J.H."/>
            <person name="Mock T."/>
            <person name="Rouze P."/>
            <person name="Simmons M.P."/>
            <person name="Aerts A.L."/>
            <person name="Allen A.E."/>
            <person name="Cuvelier M.L."/>
            <person name="Derelle E."/>
            <person name="Everett M.V."/>
            <person name="Foulon E."/>
            <person name="Grimwood J."/>
            <person name="Gundlach H."/>
            <person name="Henrissat B."/>
            <person name="Napoli C."/>
            <person name="McDonald S.M."/>
            <person name="Parker M.S."/>
            <person name="Rombauts S."/>
            <person name="Salamov A."/>
            <person name="Von Dassow P."/>
            <person name="Badger J.H."/>
            <person name="Coutinho P.M."/>
            <person name="Demir E."/>
            <person name="Dubchak I."/>
            <person name="Gentemann C."/>
            <person name="Eikrem W."/>
            <person name="Gready J.E."/>
            <person name="John U."/>
            <person name="Lanier W."/>
            <person name="Lindquist E.A."/>
            <person name="Lucas S."/>
            <person name="Mayer K.F."/>
            <person name="Moreau H."/>
            <person name="Not F."/>
            <person name="Otillar R."/>
            <person name="Panaud O."/>
            <person name="Pangilinan J."/>
            <person name="Paulsen I."/>
            <person name="Piegu B."/>
            <person name="Poliakov A."/>
            <person name="Robbens S."/>
            <person name="Schmutz J."/>
            <person name="Toulza E."/>
            <person name="Wyss T."/>
            <person name="Zelensky A."/>
            <person name="Zhou K."/>
            <person name="Armbrust E.V."/>
            <person name="Bhattacharya D."/>
            <person name="Goodenough U.W."/>
            <person name="Van de Peer Y."/>
            <person name="Grigoriev I.V."/>
        </authorList>
    </citation>
    <scope>NUCLEOTIDE SEQUENCE [LARGE SCALE GENOMIC DNA]</scope>
    <source>
        <strain evidence="7 8">CCMP1545</strain>
    </source>
</reference>
<accession>C1MKB1</accession>
<evidence type="ECO:0000256" key="2">
    <source>
        <dbReference type="ARBA" id="ARBA00022737"/>
    </source>
</evidence>
<dbReference type="SFLD" id="SFLDG01016">
    <property type="entry name" value="Prenyltransferase_Like_2"/>
    <property type="match status" value="1"/>
</dbReference>
<dbReference type="SUPFAM" id="SSF48239">
    <property type="entry name" value="Terpenoid cyclases/Protein prenyltransferases"/>
    <property type="match status" value="2"/>
</dbReference>
<evidence type="ECO:0000313" key="7">
    <source>
        <dbReference type="EMBL" id="EEH59339.1"/>
    </source>
</evidence>
<dbReference type="eggNOG" id="KOG0497">
    <property type="taxonomic scope" value="Eukaryota"/>
</dbReference>
<evidence type="ECO:0000256" key="3">
    <source>
        <dbReference type="ARBA" id="ARBA00023235"/>
    </source>
</evidence>
<dbReference type="AlphaFoldDB" id="C1MKB1"/>
<comment type="similarity">
    <text evidence="1 4">Belongs to the terpene cyclase/mutase family.</text>
</comment>
<dbReference type="KEGG" id="mpp:MICPUCDRAFT_24736"/>
<evidence type="ECO:0000259" key="5">
    <source>
        <dbReference type="Pfam" id="PF13243"/>
    </source>
</evidence>
<dbReference type="NCBIfam" id="TIGR01787">
    <property type="entry name" value="squalene_cyclas"/>
    <property type="match status" value="1"/>
</dbReference>
<evidence type="ECO:0000313" key="8">
    <source>
        <dbReference type="Proteomes" id="UP000001876"/>
    </source>
</evidence>
<dbReference type="GO" id="GO:0016104">
    <property type="term" value="P:triterpenoid biosynthetic process"/>
    <property type="evidence" value="ECO:0007669"/>
    <property type="project" value="InterPro"/>
</dbReference>
<keyword evidence="2" id="KW-0677">Repeat</keyword>